<feature type="domain" description="BTB" evidence="1">
    <location>
        <begin position="15"/>
        <end position="123"/>
    </location>
</feature>
<evidence type="ECO:0000313" key="2">
    <source>
        <dbReference type="EMBL" id="EKM81316.1"/>
    </source>
</evidence>
<dbReference type="RefSeq" id="XP_007328759.1">
    <property type="nucleotide sequence ID" value="XM_007328697.1"/>
</dbReference>
<dbReference type="InterPro" id="IPR011333">
    <property type="entry name" value="SKP1/BTB/POZ_sf"/>
</dbReference>
<gene>
    <name evidence="2" type="ORF">AGABI1DRAFT_112985</name>
</gene>
<organism evidence="2 3">
    <name type="scientific">Agaricus bisporus var. burnettii (strain JB137-S8 / ATCC MYA-4627 / FGSC 10392)</name>
    <name type="common">White button mushroom</name>
    <dbReference type="NCBI Taxonomy" id="597362"/>
    <lineage>
        <taxon>Eukaryota</taxon>
        <taxon>Fungi</taxon>
        <taxon>Dikarya</taxon>
        <taxon>Basidiomycota</taxon>
        <taxon>Agaricomycotina</taxon>
        <taxon>Agaricomycetes</taxon>
        <taxon>Agaricomycetidae</taxon>
        <taxon>Agaricales</taxon>
        <taxon>Agaricineae</taxon>
        <taxon>Agaricaceae</taxon>
        <taxon>Agaricus</taxon>
    </lineage>
</organism>
<dbReference type="SMART" id="SM00225">
    <property type="entry name" value="BTB"/>
    <property type="match status" value="2"/>
</dbReference>
<protein>
    <recommendedName>
        <fullName evidence="1">BTB domain-containing protein</fullName>
    </recommendedName>
</protein>
<keyword evidence="3" id="KW-1185">Reference proteome</keyword>
<reference evidence="3" key="1">
    <citation type="journal article" date="2012" name="Proc. Natl. Acad. Sci. U.S.A.">
        <title>Genome sequence of the button mushroom Agaricus bisporus reveals mechanisms governing adaptation to a humic-rich ecological niche.</title>
        <authorList>
            <person name="Morin E."/>
            <person name="Kohler A."/>
            <person name="Baker A.R."/>
            <person name="Foulongne-Oriol M."/>
            <person name="Lombard V."/>
            <person name="Nagy L.G."/>
            <person name="Ohm R.A."/>
            <person name="Patyshakuliyeva A."/>
            <person name="Brun A."/>
            <person name="Aerts A.L."/>
            <person name="Bailey A.M."/>
            <person name="Billette C."/>
            <person name="Coutinho P.M."/>
            <person name="Deakin G."/>
            <person name="Doddapaneni H."/>
            <person name="Floudas D."/>
            <person name="Grimwood J."/>
            <person name="Hilden K."/>
            <person name="Kuees U."/>
            <person name="LaButti K.M."/>
            <person name="Lapidus A."/>
            <person name="Lindquist E.A."/>
            <person name="Lucas S.M."/>
            <person name="Murat C."/>
            <person name="Riley R.W."/>
            <person name="Salamov A.A."/>
            <person name="Schmutz J."/>
            <person name="Subramanian V."/>
            <person name="Woesten H.A.B."/>
            <person name="Xu J."/>
            <person name="Eastwood D.C."/>
            <person name="Foster G.D."/>
            <person name="Sonnenberg A.S."/>
            <person name="Cullen D."/>
            <person name="de Vries R.P."/>
            <person name="Lundell T."/>
            <person name="Hibbett D.S."/>
            <person name="Henrissat B."/>
            <person name="Burton K.S."/>
            <person name="Kerrigan R.W."/>
            <person name="Challen M.P."/>
            <person name="Grigoriev I.V."/>
            <person name="Martin F."/>
        </authorList>
    </citation>
    <scope>NUCLEOTIDE SEQUENCE [LARGE SCALE GENOMIC DNA]</scope>
    <source>
        <strain evidence="3">JB137-S8 / ATCC MYA-4627 / FGSC 10392</strain>
    </source>
</reference>
<dbReference type="Gene3D" id="3.30.710.10">
    <property type="entry name" value="Potassium Channel Kv1.1, Chain A"/>
    <property type="match status" value="2"/>
</dbReference>
<dbReference type="OMA" id="GEWEYLM"/>
<dbReference type="PANTHER" id="PTHR47022:SF1">
    <property type="entry name" value="BTB AND MATH DOMAIN-CONTAINING PROTEIN 36-RELATED"/>
    <property type="match status" value="1"/>
</dbReference>
<accession>K5X0I6</accession>
<name>K5X0I6_AGABU</name>
<dbReference type="GeneID" id="18823839"/>
<dbReference type="InterPro" id="IPR000210">
    <property type="entry name" value="BTB/POZ_dom"/>
</dbReference>
<dbReference type="EMBL" id="JH971388">
    <property type="protein sequence ID" value="EKM81316.1"/>
    <property type="molecule type" value="Genomic_DNA"/>
</dbReference>
<dbReference type="Proteomes" id="UP000008493">
    <property type="component" value="Unassembled WGS sequence"/>
</dbReference>
<dbReference type="OrthoDB" id="3223751at2759"/>
<dbReference type="HOGENOM" id="CLU_612446_0_0_1"/>
<dbReference type="PANTHER" id="PTHR47022">
    <property type="entry name" value="BTB AND MATH DOMAIN-CONTAINING PROTEIN 36-RELATED"/>
    <property type="match status" value="1"/>
</dbReference>
<evidence type="ECO:0000313" key="3">
    <source>
        <dbReference type="Proteomes" id="UP000008493"/>
    </source>
</evidence>
<proteinExistence type="predicted"/>
<dbReference type="KEGG" id="abp:AGABI1DRAFT112985"/>
<evidence type="ECO:0000259" key="1">
    <source>
        <dbReference type="SMART" id="SM00225"/>
    </source>
</evidence>
<dbReference type="AlphaFoldDB" id="K5X0I6"/>
<dbReference type="eggNOG" id="ENOG502SQWF">
    <property type="taxonomic scope" value="Eukaryota"/>
</dbReference>
<dbReference type="Pfam" id="PF00651">
    <property type="entry name" value="BTB"/>
    <property type="match status" value="1"/>
</dbReference>
<feature type="domain" description="BTB" evidence="1">
    <location>
        <begin position="252"/>
        <end position="355"/>
    </location>
</feature>
<sequence>MPTADLHNDMDYYIEPLIFQVEDTLYRIPREYLSQESTIIRDMLQVPQSINSDFEGSADSKPIILQQIKATPFRFLLKFLFNPDGPGHLGLSKEDLITLLELSRKWDMQIIRNKVINQLQPLLEGDPAHKWNLAKEYGINQWLQPALERLIRRSEPLGEWEYLMLDQDTFLAVAAIRESCYPVFMDTVNDYFDSEVTDISHWELREGRGAIDVNLSSITFECPRPAPYVDDGGADAESQSCDNIRAGEFYFELAVFKLGKCFYQVPNRPFTQHSPIFRRRFERLGFAKYDYENPCVLSSDISPTDFTNLLRFFFPPPQTTYKYTSEEWASVLRLASRWEMDAVKDLAVENLTKRGFGTSATKLQLAKDLGIQAWFSEGMQAIVTRDQPLAASEYQTLAPRYVVQAIDLRERGHTRYHQYIGQITHMRPERGELPVNISLSDRLAPLL</sequence>
<dbReference type="InParanoid" id="K5X0I6"/>